<dbReference type="EMBL" id="DRIE01000032">
    <property type="protein sequence ID" value="HEC56634.1"/>
    <property type="molecule type" value="Genomic_DNA"/>
</dbReference>
<keyword evidence="2 5" id="KW-0554">One-carbon metabolism</keyword>
<dbReference type="SUPFAM" id="SSF51735">
    <property type="entry name" value="NAD(P)-binding Rossmann-fold domains"/>
    <property type="match status" value="1"/>
</dbReference>
<dbReference type="GO" id="GO:0006556">
    <property type="term" value="P:S-adenosylmethionine biosynthetic process"/>
    <property type="evidence" value="ECO:0007669"/>
    <property type="project" value="UniProtKB-UniRule"/>
</dbReference>
<accession>A0A1F2P630</accession>
<dbReference type="Pfam" id="PF05221">
    <property type="entry name" value="AdoHcyase"/>
    <property type="match status" value="1"/>
</dbReference>
<evidence type="ECO:0000313" key="10">
    <source>
        <dbReference type="EMBL" id="HEC56634.1"/>
    </source>
</evidence>
<reference evidence="10" key="2">
    <citation type="journal article" date="2020" name="mSystems">
        <title>Genome- and Community-Level Interaction Insights into Carbon Utilization and Element Cycling Functions of Hydrothermarchaeota in Hydrothermal Sediment.</title>
        <authorList>
            <person name="Zhou Z."/>
            <person name="Liu Y."/>
            <person name="Xu W."/>
            <person name="Pan J."/>
            <person name="Luo Z.H."/>
            <person name="Li M."/>
        </authorList>
    </citation>
    <scope>NUCLEOTIDE SEQUENCE [LARGE SCALE GENOMIC DNA]</scope>
    <source>
        <strain evidence="10">HyVt-386</strain>
    </source>
</reference>
<proteinExistence type="inferred from homology"/>
<comment type="cofactor">
    <cofactor evidence="5 7">
        <name>NAD(+)</name>
        <dbReference type="ChEBI" id="CHEBI:57540"/>
    </cofactor>
    <text evidence="5 7">Binds 1 NAD(+) per subunit.</text>
</comment>
<feature type="binding site" evidence="7">
    <location>
        <position position="346"/>
    </location>
    <ligand>
        <name>NAD(+)</name>
        <dbReference type="ChEBI" id="CHEBI:57540"/>
    </ligand>
</feature>
<reference evidence="11 12" key="1">
    <citation type="submission" date="2016-05" db="EMBL/GenBank/DDBJ databases">
        <title>Microbial consortia oxidize butane by reversing methanogenesis.</title>
        <authorList>
            <person name="Laso-Perez R."/>
            <person name="Richter M."/>
            <person name="Wegener G."/>
            <person name="Musat F."/>
        </authorList>
    </citation>
    <scope>NUCLEOTIDE SEQUENCE [LARGE SCALE GENOMIC DNA]</scope>
    <source>
        <strain evidence="11">BOX1</strain>
    </source>
</reference>
<feature type="binding site" evidence="5 6">
    <location>
        <position position="183"/>
    </location>
    <ligand>
        <name>substrate</name>
    </ligand>
</feature>
<feature type="binding site" evidence="5 7">
    <location>
        <begin position="292"/>
        <end position="294"/>
    </location>
    <ligand>
        <name>NAD(+)</name>
        <dbReference type="ChEBI" id="CHEBI:57540"/>
    </ligand>
</feature>
<feature type="binding site" evidence="5 7">
    <location>
        <position position="236"/>
    </location>
    <ligand>
        <name>NAD(+)</name>
        <dbReference type="ChEBI" id="CHEBI:57540"/>
    </ligand>
</feature>
<dbReference type="InterPro" id="IPR036291">
    <property type="entry name" value="NAD(P)-bd_dom_sf"/>
</dbReference>
<evidence type="ECO:0000256" key="8">
    <source>
        <dbReference type="RuleBase" id="RU004166"/>
    </source>
</evidence>
<organism evidence="11 12">
    <name type="scientific">Candidatus Syntropharchaeum butanivorans</name>
    <dbReference type="NCBI Taxonomy" id="1839936"/>
    <lineage>
        <taxon>Archaea</taxon>
        <taxon>Methanobacteriati</taxon>
        <taxon>Methanobacteriota</taxon>
        <taxon>Stenosarchaea group</taxon>
        <taxon>Methanomicrobia</taxon>
        <taxon>Methanosarcinales</taxon>
        <taxon>ANME-2 cluster</taxon>
        <taxon>Candidatus Syntropharchaeum</taxon>
    </lineage>
</organism>
<dbReference type="PIRSF" id="PIRSF001109">
    <property type="entry name" value="Ad_hcy_hydrolase"/>
    <property type="match status" value="1"/>
</dbReference>
<dbReference type="NCBIfam" id="NF004005">
    <property type="entry name" value="PRK05476.2-3"/>
    <property type="match status" value="1"/>
</dbReference>
<comment type="subcellular location">
    <subcellularLocation>
        <location evidence="5">Cytoplasm</location>
    </subcellularLocation>
</comment>
<dbReference type="CDD" id="cd00401">
    <property type="entry name" value="SAHH"/>
    <property type="match status" value="1"/>
</dbReference>
<dbReference type="PATRIC" id="fig|1839936.3.peg.72"/>
<dbReference type="AlphaFoldDB" id="A0A1F2P630"/>
<evidence type="ECO:0000256" key="5">
    <source>
        <dbReference type="HAMAP-Rule" id="MF_00563"/>
    </source>
</evidence>
<dbReference type="EC" id="3.13.1.9" evidence="5"/>
<comment type="miscellaneous">
    <text evidence="5">SAH is a product of SAM methyltransferases and is known to be a feedback inhibitor of these enzymes. As a result of this inhibition, organisms have evolved efficient enzymes to metabolize SAH via different pathways. The pathway found in methanogens differs from the canonical pathway, it uses the deamination of S-adenosyl-L-homocysteine to form S-inosyl-L-homocysteine for the regeneration of SAM from S-adenosyl-L-homocysteine.</text>
</comment>
<dbReference type="Gene3D" id="3.40.50.1480">
    <property type="entry name" value="Adenosylhomocysteinase-like"/>
    <property type="match status" value="1"/>
</dbReference>
<dbReference type="InterPro" id="IPR020082">
    <property type="entry name" value="S-Ado-L-homoCys_hydrolase_CS"/>
</dbReference>
<dbReference type="GO" id="GO:0006730">
    <property type="term" value="P:one-carbon metabolic process"/>
    <property type="evidence" value="ECO:0007669"/>
    <property type="project" value="UniProtKB-UniRule"/>
</dbReference>
<dbReference type="GO" id="GO:0005829">
    <property type="term" value="C:cytosol"/>
    <property type="evidence" value="ECO:0007669"/>
    <property type="project" value="TreeGrafter"/>
</dbReference>
<dbReference type="FunFam" id="3.40.50.720:FF:000004">
    <property type="entry name" value="Adenosylhomocysteinase"/>
    <property type="match status" value="1"/>
</dbReference>
<comment type="pathway">
    <text evidence="5">Amino-acid biosynthesis; S-adenosyl-L-methionine biosynthesis.</text>
</comment>
<evidence type="ECO:0000259" key="9">
    <source>
        <dbReference type="SMART" id="SM00997"/>
    </source>
</evidence>
<feature type="binding site" evidence="5 6">
    <location>
        <position position="179"/>
    </location>
    <ligand>
        <name>substrate</name>
    </ligand>
</feature>
<comment type="catalytic activity">
    <reaction evidence="5">
        <text>S-inosyl-L-homocysteine + H2O = L-homocysteine + inosine</text>
        <dbReference type="Rhea" id="RHEA:59828"/>
        <dbReference type="ChEBI" id="CHEBI:15377"/>
        <dbReference type="ChEBI" id="CHEBI:17596"/>
        <dbReference type="ChEBI" id="CHEBI:57985"/>
        <dbReference type="ChEBI" id="CHEBI:58199"/>
        <dbReference type="EC" id="3.13.1.9"/>
    </reaction>
</comment>
<dbReference type="PANTHER" id="PTHR23420">
    <property type="entry name" value="ADENOSYLHOMOCYSTEINASE"/>
    <property type="match status" value="1"/>
</dbReference>
<dbReference type="InterPro" id="IPR000043">
    <property type="entry name" value="Adenosylhomocysteinase-like"/>
</dbReference>
<evidence type="ECO:0000256" key="1">
    <source>
        <dbReference type="ARBA" id="ARBA00007122"/>
    </source>
</evidence>
<evidence type="ECO:0000313" key="12">
    <source>
        <dbReference type="Proteomes" id="UP000185779"/>
    </source>
</evidence>
<dbReference type="SUPFAM" id="SSF52283">
    <property type="entry name" value="Formate/glycerate dehydrogenase catalytic domain-like"/>
    <property type="match status" value="1"/>
</dbReference>
<dbReference type="Proteomes" id="UP000185779">
    <property type="component" value="Unassembled WGS sequence"/>
</dbReference>
<dbReference type="GO" id="GO:0016802">
    <property type="term" value="F:trialkylsulfonium hydrolase activity"/>
    <property type="evidence" value="ECO:0007669"/>
    <property type="project" value="UniProtKB-UniRule"/>
</dbReference>
<evidence type="ECO:0000313" key="11">
    <source>
        <dbReference type="EMBL" id="OFV66779.1"/>
    </source>
</evidence>
<dbReference type="InterPro" id="IPR042172">
    <property type="entry name" value="Adenosylhomocyst_ase-like_sf"/>
</dbReference>
<sequence length="416" mass="45891">MRDAIIRDVELADEGDDRIEWARRHMPVLGLIKERFEREKPLEGVRIAACLHVTVETANLIRTLKAGGAEIALAGSNPLSTQDEVAAALARDGIWVYAFRGNEKEYYECLEAALEIKPDVVLDDGADTIARIHEHHPDLIGSVRGACEETTTGVIRLRALERSGKLGFPVIAVNDAETKMMFDNRYGTGQSTLHGIMNATNLLFAGRKVVVVGFGWCGRGVAMRAKGLGASVIVVEVNPRKALEAAMEGYQVMSMREAAKIGEIFITVTGDKSVIRGEHIQLMQDQAVLANSGHFNVEIAIEDLEALATSKKRIKDGVDEYLMPDGRRIYLLGEGRLINLAAAYGHPPDVMDMSFSNQALAVEYILKAEGLERKVHRVPLEIDERVAELKLKAMGIEIEELTEEQKEYLSSWELGT</sequence>
<evidence type="ECO:0000256" key="6">
    <source>
        <dbReference type="PIRSR" id="PIRSR001109-1"/>
    </source>
</evidence>
<dbReference type="PANTHER" id="PTHR23420:SF0">
    <property type="entry name" value="ADENOSYLHOMOCYSTEINASE"/>
    <property type="match status" value="1"/>
</dbReference>
<gene>
    <name evidence="10" type="ORF">ENI32_01930</name>
    <name evidence="11" type="ORF">SBU_000072</name>
</gene>
<dbReference type="Proteomes" id="UP000885936">
    <property type="component" value="Unassembled WGS sequence"/>
</dbReference>
<dbReference type="GO" id="GO:0004013">
    <property type="term" value="F:adenosylhomocysteinase activity"/>
    <property type="evidence" value="ECO:0007669"/>
    <property type="project" value="UniProtKB-UniRule"/>
</dbReference>
<evidence type="ECO:0000256" key="7">
    <source>
        <dbReference type="PIRSR" id="PIRSR001109-2"/>
    </source>
</evidence>
<dbReference type="PROSITE" id="PS00738">
    <property type="entry name" value="ADOHCYASE_1"/>
    <property type="match status" value="1"/>
</dbReference>
<comment type="caution">
    <text evidence="5">Lacks conserved residue(s) required for the propagation of feature annotation.</text>
</comment>
<feature type="binding site" evidence="5 6">
    <location>
        <position position="54"/>
    </location>
    <ligand>
        <name>substrate</name>
    </ligand>
</feature>
<feature type="domain" description="S-adenosyl-L-homocysteine hydrolase NAD binding" evidence="9">
    <location>
        <begin position="184"/>
        <end position="345"/>
    </location>
</feature>
<feature type="binding site" evidence="5">
    <location>
        <position position="184"/>
    </location>
    <ligand>
        <name>NAD(+)</name>
        <dbReference type="ChEBI" id="CHEBI:57540"/>
    </ligand>
</feature>
<dbReference type="SMART" id="SM00997">
    <property type="entry name" value="AdoHcyase_NAD"/>
    <property type="match status" value="1"/>
</dbReference>
<comment type="function">
    <text evidence="5">Catalyzes the hydrolysis of S-inosyl-L-homocysteine (SIH) to L-homocysteine (Hcy) and inosine. Likely functions in a S-adenosyl-L-methionine (SAM) recycling pathway from S-adenosyl-L-homocysteine (SAH) produced from SAM-dependent methylation reactions. Can also catalyze the reverse reaction in vitro, i.e. the synthesis of SIH from Hcy and inosine.</text>
</comment>
<keyword evidence="5" id="KW-0963">Cytoplasm</keyword>
<evidence type="ECO:0000256" key="2">
    <source>
        <dbReference type="ARBA" id="ARBA00022563"/>
    </source>
</evidence>
<comment type="similarity">
    <text evidence="1 5 8">Belongs to the adenosylhomocysteinase family.</text>
</comment>
<dbReference type="PROSITE" id="PS00739">
    <property type="entry name" value="ADOHCYASE_2"/>
    <property type="match status" value="1"/>
</dbReference>
<keyword evidence="4 5" id="KW-0520">NAD</keyword>
<feature type="binding site" evidence="7">
    <location>
        <begin position="215"/>
        <end position="220"/>
    </location>
    <ligand>
        <name>NAD(+)</name>
        <dbReference type="ChEBI" id="CHEBI:57540"/>
    </ligand>
</feature>
<dbReference type="InterPro" id="IPR015878">
    <property type="entry name" value="Ado_hCys_hydrolase_NAD-bd"/>
</dbReference>
<dbReference type="NCBIfam" id="TIGR00936">
    <property type="entry name" value="ahcY"/>
    <property type="match status" value="1"/>
</dbReference>
<evidence type="ECO:0000256" key="3">
    <source>
        <dbReference type="ARBA" id="ARBA00022801"/>
    </source>
</evidence>
<dbReference type="SMART" id="SM00996">
    <property type="entry name" value="AdoHcyase"/>
    <property type="match status" value="1"/>
</dbReference>
<feature type="binding site" evidence="5 6">
    <location>
        <position position="124"/>
    </location>
    <ligand>
        <name>substrate</name>
    </ligand>
</feature>
<dbReference type="Pfam" id="PF00670">
    <property type="entry name" value="AdoHcyase_NAD"/>
    <property type="match status" value="1"/>
</dbReference>
<feature type="binding site" evidence="5 7">
    <location>
        <begin position="150"/>
        <end position="152"/>
    </location>
    <ligand>
        <name>NAD(+)</name>
        <dbReference type="ChEBI" id="CHEBI:57540"/>
    </ligand>
</feature>
<protein>
    <recommendedName>
        <fullName evidence="5">S-inosyl-L-homocysteine hydrolase</fullName>
        <shortName evidence="5">SIHH</shortName>
        <ecNumber evidence="5">3.13.1.9</ecNumber>
    </recommendedName>
</protein>
<dbReference type="HAMAP" id="MF_00563">
    <property type="entry name" value="AdoHcyase"/>
    <property type="match status" value="1"/>
</dbReference>
<dbReference type="STRING" id="1839936.SBU_000072"/>
<evidence type="ECO:0000256" key="4">
    <source>
        <dbReference type="ARBA" id="ARBA00023027"/>
    </source>
</evidence>
<dbReference type="Gene3D" id="3.40.50.720">
    <property type="entry name" value="NAD(P)-binding Rossmann-like Domain"/>
    <property type="match status" value="1"/>
</dbReference>
<dbReference type="UniPathway" id="UPA00315"/>
<feature type="binding site" evidence="5">
    <location>
        <begin position="213"/>
        <end position="218"/>
    </location>
    <ligand>
        <name>NAD(+)</name>
        <dbReference type="ChEBI" id="CHEBI:57540"/>
    </ligand>
</feature>
<keyword evidence="12" id="KW-1185">Reference proteome</keyword>
<keyword evidence="3 5" id="KW-0378">Hydrolase</keyword>
<feature type="binding site" evidence="5 6">
    <location>
        <position position="149"/>
    </location>
    <ligand>
        <name>substrate</name>
    </ligand>
</feature>
<feature type="binding site" evidence="5 7">
    <location>
        <position position="339"/>
    </location>
    <ligand>
        <name>NAD(+)</name>
        <dbReference type="ChEBI" id="CHEBI:57540"/>
    </ligand>
</feature>
<name>A0A1F2P630_9EURY</name>
<comment type="caution">
    <text evidence="11">The sequence shown here is derived from an EMBL/GenBank/DDBJ whole genome shotgun (WGS) entry which is preliminary data.</text>
</comment>
<dbReference type="EMBL" id="LYOR01000001">
    <property type="protein sequence ID" value="OFV66779.1"/>
    <property type="molecule type" value="Genomic_DNA"/>
</dbReference>
<dbReference type="GO" id="GO:0033353">
    <property type="term" value="P:S-adenosylmethionine cycle"/>
    <property type="evidence" value="ECO:0007669"/>
    <property type="project" value="TreeGrafter"/>
</dbReference>